<evidence type="ECO:0000313" key="11">
    <source>
        <dbReference type="Proteomes" id="UP000708148"/>
    </source>
</evidence>
<dbReference type="InterPro" id="IPR011050">
    <property type="entry name" value="Pectin_lyase_fold/virulence"/>
</dbReference>
<reference evidence="10" key="1">
    <citation type="submission" date="2020-12" db="EMBL/GenBank/DDBJ databases">
        <authorList>
            <person name="Iha C."/>
        </authorList>
    </citation>
    <scope>NUCLEOTIDE SEQUENCE</scope>
</reference>
<keyword evidence="5" id="KW-0732">Signal</keyword>
<proteinExistence type="predicted"/>
<comment type="subcellular location">
    <subcellularLocation>
        <location evidence="1">Cell envelope</location>
    </subcellularLocation>
    <subcellularLocation>
        <location evidence="2">Cell outer membrane</location>
    </subcellularLocation>
    <subcellularLocation>
        <location evidence="3">Secreted</location>
    </subcellularLocation>
</comment>
<dbReference type="PANTHER" id="PTHR11319:SF35">
    <property type="entry name" value="OUTER MEMBRANE PROTEIN PMPC-RELATED"/>
    <property type="match status" value="1"/>
</dbReference>
<organism evidence="10 11">
    <name type="scientific">Ostreobium quekettii</name>
    <dbReference type="NCBI Taxonomy" id="121088"/>
    <lineage>
        <taxon>Eukaryota</taxon>
        <taxon>Viridiplantae</taxon>
        <taxon>Chlorophyta</taxon>
        <taxon>core chlorophytes</taxon>
        <taxon>Ulvophyceae</taxon>
        <taxon>TCBD clade</taxon>
        <taxon>Bryopsidales</taxon>
        <taxon>Ostreobineae</taxon>
        <taxon>Ostreobiaceae</taxon>
        <taxon>Ostreobium</taxon>
    </lineage>
</organism>
<feature type="transmembrane region" description="Helical" evidence="9">
    <location>
        <begin position="866"/>
        <end position="886"/>
    </location>
</feature>
<sequence length="1141" mass="122279">TPFDAGSSSSVEILQTNFNRNFVPILLGRGSTWGGAIFFGSEVAFSMDRFVPQFDQNLGPPTGNEQGSGSEVVSPLGGDLPLRPNGKLICSLADTTFSGNSAENGGGVACSRVNILSLDSVIFTQNKGASGGGLYIDSDGDPEPQRFLFPVHYVYGSNVAFSGNSAFRSGGAIFLRVSATAASLSRLGISPIGVSITNANGTNNNEDDVFLEDSTFSSNGDAATGGAWHVERGRAGCRNCDFEGNNATKGGGAVSLTVKSTFHGRNVTFSNNSANSGGALMADDAVVDLVDARFLSNTAKDLGGAVHATSPQDTLVAFGLLARIQSSLFAGNSARVGGGLYFFIDIDLEGEGQTEDNFMVIASSNFTDNKANDTGGALFTNAPDSLDVLCNSDFVTEISEGNPDRGLRPTVVRANRQPSRSVNNRTSLCKETWLGNEAARADGRDLVATAAIFVEACREASESCPSGDEGLHIANHTSGLELEPITVELIEASGSPAFGQPPMLLRISSDGGDAVLRGNTLRDVEPTMNITNIRLQARVNKTHRLTLSFEPGLLPNVSVSVDVRRCLAGEIPIDGGERCGECPDGQYSFDPSEDCMLCPDRAVCSPSTITPEESYWHSTSKSTQVHPCIVQKACRDEKRQSVLQERAREVHSNGALLDYEDNGLYPLCFQGHAGILCGACDKDHGKVRSGECIECTSETWSISATIGIAIWKLLESAVVIASARPKENDGSHKGAPRTRSKSGAQVESAHMDDSEERIGSTRSHVPDIMKVILNFLQVTGVAVFISADWSAFVLWMLVASDTLASGSEGFFSLECALPLGGSVNRSVSSTILKLLFPFAAILFFMSLFSIKAWWKTQSREHVRRNWSVSAMAVLYVSYIQMARNVVKILDCTDADRGEIGAPEHAVALAKYWTEDTDVECFEGSHLGIFLGLAVPLLFFVIAGMPLFLFLLAKWRQGGGSGEGKLLESYDFLTKSYKEKFQYWEVFVLLRKASLAVITVFSYSLGPNLQVTLALVVMFISISGQLLVMPFVTDKLNWMETASLVGSSVAFFAGLVFNDPNTSDGGAIAVSVCLILSFVGVLAYLLSELIRELWKLLVKAVDRIVEKDRIAVSSSDSTMKKLTLVVSFKLQAAFKQISGLPA</sequence>
<dbReference type="OrthoDB" id="551156at2759"/>
<feature type="non-terminal residue" evidence="10">
    <location>
        <position position="1"/>
    </location>
</feature>
<keyword evidence="11" id="KW-1185">Reference proteome</keyword>
<feature type="transmembrane region" description="Helical" evidence="9">
    <location>
        <begin position="982"/>
        <end position="1002"/>
    </location>
</feature>
<dbReference type="Proteomes" id="UP000708148">
    <property type="component" value="Unassembled WGS sequence"/>
</dbReference>
<protein>
    <submittedName>
        <fullName evidence="10">Uncharacterized protein</fullName>
    </submittedName>
</protein>
<keyword evidence="7" id="KW-0998">Cell outer membrane</keyword>
<evidence type="ECO:0000256" key="5">
    <source>
        <dbReference type="ARBA" id="ARBA00022729"/>
    </source>
</evidence>
<gene>
    <name evidence="10" type="ORF">OSTQU699_LOCUS7976</name>
</gene>
<feature type="transmembrane region" description="Helical" evidence="9">
    <location>
        <begin position="1008"/>
        <end position="1028"/>
    </location>
</feature>
<feature type="transmembrane region" description="Helical" evidence="9">
    <location>
        <begin position="1066"/>
        <end position="1085"/>
    </location>
</feature>
<evidence type="ECO:0000256" key="1">
    <source>
        <dbReference type="ARBA" id="ARBA00004196"/>
    </source>
</evidence>
<name>A0A8S1JFA2_9CHLO</name>
<dbReference type="GO" id="GO:0005576">
    <property type="term" value="C:extracellular region"/>
    <property type="evidence" value="ECO:0007669"/>
    <property type="project" value="UniProtKB-SubCell"/>
</dbReference>
<evidence type="ECO:0000256" key="9">
    <source>
        <dbReference type="SAM" id="Phobius"/>
    </source>
</evidence>
<keyword evidence="6 9" id="KW-0472">Membrane</keyword>
<dbReference type="InterPro" id="IPR003368">
    <property type="entry name" value="POMP_repeat"/>
</dbReference>
<evidence type="ECO:0000256" key="2">
    <source>
        <dbReference type="ARBA" id="ARBA00004442"/>
    </source>
</evidence>
<feature type="transmembrane region" description="Helical" evidence="9">
    <location>
        <begin position="926"/>
        <end position="951"/>
    </location>
</feature>
<keyword evidence="9" id="KW-1133">Transmembrane helix</keyword>
<keyword evidence="4" id="KW-0964">Secreted</keyword>
<evidence type="ECO:0000256" key="7">
    <source>
        <dbReference type="ARBA" id="ARBA00023237"/>
    </source>
</evidence>
<dbReference type="SUPFAM" id="SSF51126">
    <property type="entry name" value="Pectin lyase-like"/>
    <property type="match status" value="1"/>
</dbReference>
<feature type="region of interest" description="Disordered" evidence="8">
    <location>
        <begin position="725"/>
        <end position="757"/>
    </location>
</feature>
<dbReference type="AlphaFoldDB" id="A0A8S1JFA2"/>
<dbReference type="Pfam" id="PF02415">
    <property type="entry name" value="Chlam_PMP"/>
    <property type="match status" value="2"/>
</dbReference>
<keyword evidence="9" id="KW-0812">Transmembrane</keyword>
<evidence type="ECO:0000256" key="3">
    <source>
        <dbReference type="ARBA" id="ARBA00004613"/>
    </source>
</evidence>
<evidence type="ECO:0000256" key="6">
    <source>
        <dbReference type="ARBA" id="ARBA00023136"/>
    </source>
</evidence>
<dbReference type="EMBL" id="CAJHUC010001893">
    <property type="protein sequence ID" value="CAD7702620.1"/>
    <property type="molecule type" value="Genomic_DNA"/>
</dbReference>
<evidence type="ECO:0000256" key="8">
    <source>
        <dbReference type="SAM" id="MobiDB-lite"/>
    </source>
</evidence>
<feature type="region of interest" description="Disordered" evidence="8">
    <location>
        <begin position="55"/>
        <end position="76"/>
    </location>
</feature>
<feature type="transmembrane region" description="Helical" evidence="9">
    <location>
        <begin position="1035"/>
        <end position="1054"/>
    </location>
</feature>
<evidence type="ECO:0000256" key="4">
    <source>
        <dbReference type="ARBA" id="ARBA00022525"/>
    </source>
</evidence>
<feature type="transmembrane region" description="Helical" evidence="9">
    <location>
        <begin position="834"/>
        <end position="854"/>
    </location>
</feature>
<dbReference type="PANTHER" id="PTHR11319">
    <property type="entry name" value="G PROTEIN-COUPLED RECEPTOR-RELATED"/>
    <property type="match status" value="1"/>
</dbReference>
<evidence type="ECO:0000313" key="10">
    <source>
        <dbReference type="EMBL" id="CAD7702620.1"/>
    </source>
</evidence>
<accession>A0A8S1JFA2</accession>
<comment type="caution">
    <text evidence="10">The sequence shown here is derived from an EMBL/GenBank/DDBJ whole genome shotgun (WGS) entry which is preliminary data.</text>
</comment>